<feature type="transmembrane region" description="Helical" evidence="10">
    <location>
        <begin position="49"/>
        <end position="68"/>
    </location>
</feature>
<evidence type="ECO:0000256" key="8">
    <source>
        <dbReference type="ARBA" id="ARBA00023209"/>
    </source>
</evidence>
<evidence type="ECO:0000256" key="2">
    <source>
        <dbReference type="ARBA" id="ARBA00022516"/>
    </source>
</evidence>
<reference evidence="11 12" key="1">
    <citation type="journal article" date="2011" name="J. Bacteriol.">
        <title>Complete genome sequence of seawater bacterium Glaciecola nitratireducens FR1064T.</title>
        <authorList>
            <person name="Bian F."/>
            <person name="Qin Q.L."/>
            <person name="Xie B.B."/>
            <person name="Shu Y.L."/>
            <person name="Zhang X.Y."/>
            <person name="Yu Y."/>
            <person name="Chen B."/>
            <person name="Chen X.L."/>
            <person name="Zhou B.C."/>
            <person name="Zhang Y.Z."/>
        </authorList>
    </citation>
    <scope>NUCLEOTIDE SEQUENCE [LARGE SCALE GENOMIC DNA]</scope>
    <source>
        <strain evidence="12">JCM 12485 / KCTC 12276 / FR1064</strain>
    </source>
</reference>
<dbReference type="GO" id="GO:0008654">
    <property type="term" value="P:phospholipid biosynthetic process"/>
    <property type="evidence" value="ECO:0007669"/>
    <property type="project" value="UniProtKB-UniRule"/>
</dbReference>
<evidence type="ECO:0000256" key="1">
    <source>
        <dbReference type="ARBA" id="ARBA00022475"/>
    </source>
</evidence>
<evidence type="ECO:0000256" key="5">
    <source>
        <dbReference type="ARBA" id="ARBA00022989"/>
    </source>
</evidence>
<evidence type="ECO:0000256" key="4">
    <source>
        <dbReference type="ARBA" id="ARBA00022692"/>
    </source>
</evidence>
<keyword evidence="2 10" id="KW-0444">Lipid biosynthesis</keyword>
<dbReference type="OrthoDB" id="9777124at2"/>
<keyword evidence="5 10" id="KW-1133">Transmembrane helix</keyword>
<dbReference type="Pfam" id="PF02660">
    <property type="entry name" value="G3P_acyltransf"/>
    <property type="match status" value="1"/>
</dbReference>
<dbReference type="GO" id="GO:0043772">
    <property type="term" value="F:acyl-phosphate glycerol-3-phosphate acyltransferase activity"/>
    <property type="evidence" value="ECO:0007669"/>
    <property type="project" value="UniProtKB-UniRule"/>
</dbReference>
<dbReference type="PANTHER" id="PTHR30309">
    <property type="entry name" value="INNER MEMBRANE PROTEIN YGIH"/>
    <property type="match status" value="1"/>
</dbReference>
<keyword evidence="6 10" id="KW-0443">Lipid metabolism</keyword>
<dbReference type="EC" id="2.3.1.275" evidence="10"/>
<keyword evidence="8 10" id="KW-0594">Phospholipid biosynthesis</keyword>
<evidence type="ECO:0000256" key="6">
    <source>
        <dbReference type="ARBA" id="ARBA00023098"/>
    </source>
</evidence>
<comment type="pathway">
    <text evidence="10">Lipid metabolism; phospholipid metabolism.</text>
</comment>
<protein>
    <recommendedName>
        <fullName evidence="10">Glycerol-3-phosphate acyltransferase</fullName>
    </recommendedName>
    <alternativeName>
        <fullName evidence="10">Acyl-PO4 G3P acyltransferase</fullName>
    </alternativeName>
    <alternativeName>
        <fullName evidence="10">Acyl-phosphate--glycerol-3-phosphate acyltransferase</fullName>
    </alternativeName>
    <alternativeName>
        <fullName evidence="10">G3P acyltransferase</fullName>
        <shortName evidence="10">GPAT</shortName>
        <ecNumber evidence="10">2.3.1.275</ecNumber>
    </alternativeName>
    <alternativeName>
        <fullName evidence="10">Lysophosphatidic acid synthase</fullName>
        <shortName evidence="10">LPA synthase</shortName>
    </alternativeName>
</protein>
<comment type="subcellular location">
    <subcellularLocation>
        <location evidence="10">Cell inner membrane</location>
        <topology evidence="10">Multi-pass membrane protein</topology>
    </subcellularLocation>
</comment>
<sequence length="200" mass="21575">MISFTLMMIFAAYILGSISSAIVICYLFGKGDPRNQGSGNPGATNVLRIAGPFAAVLVLVFDILKGTVSVYASFLLGVDAISIGAIAIAACLGHMYPVFFKFRGGKGVATALGCLISMGFNLAGLLLGSWILVVIVTGYSSLAAIITVMLAPIYTLFFKPEYLYAVIMLSILIIWQHRDNIRRLLRGEESKIWKKGKVNE</sequence>
<gene>
    <name evidence="10 11" type="primary">plsY</name>
    <name evidence="11" type="ordered locus">GNIT_2820</name>
</gene>
<keyword evidence="1 10" id="KW-1003">Cell membrane</keyword>
<dbReference type="KEGG" id="gni:GNIT_2820"/>
<dbReference type="EMBL" id="CP003060">
    <property type="protein sequence ID" value="AEP30917.1"/>
    <property type="molecule type" value="Genomic_DNA"/>
</dbReference>
<comment type="catalytic activity">
    <reaction evidence="10">
        <text>an acyl phosphate + sn-glycerol 3-phosphate = a 1-acyl-sn-glycero-3-phosphate + phosphate</text>
        <dbReference type="Rhea" id="RHEA:34075"/>
        <dbReference type="ChEBI" id="CHEBI:43474"/>
        <dbReference type="ChEBI" id="CHEBI:57597"/>
        <dbReference type="ChEBI" id="CHEBI:57970"/>
        <dbReference type="ChEBI" id="CHEBI:59918"/>
        <dbReference type="EC" id="2.3.1.275"/>
    </reaction>
</comment>
<evidence type="ECO:0000256" key="10">
    <source>
        <dbReference type="HAMAP-Rule" id="MF_01043"/>
    </source>
</evidence>
<dbReference type="NCBIfam" id="TIGR00023">
    <property type="entry name" value="glycerol-3-phosphate 1-O-acyltransferase PlsY"/>
    <property type="match status" value="1"/>
</dbReference>
<feature type="transmembrane region" description="Helical" evidence="10">
    <location>
        <begin position="74"/>
        <end position="96"/>
    </location>
</feature>
<keyword evidence="4 10" id="KW-0812">Transmembrane</keyword>
<dbReference type="STRING" id="1085623.GNIT_2820"/>
<dbReference type="eggNOG" id="COG0344">
    <property type="taxonomic scope" value="Bacteria"/>
</dbReference>
<keyword evidence="10" id="KW-0997">Cell inner membrane</keyword>
<evidence type="ECO:0000313" key="11">
    <source>
        <dbReference type="EMBL" id="AEP30917.1"/>
    </source>
</evidence>
<dbReference type="SMART" id="SM01207">
    <property type="entry name" value="G3P_acyltransf"/>
    <property type="match status" value="1"/>
</dbReference>
<evidence type="ECO:0000313" key="12">
    <source>
        <dbReference type="Proteomes" id="UP000009282"/>
    </source>
</evidence>
<dbReference type="PANTHER" id="PTHR30309:SF0">
    <property type="entry name" value="GLYCEROL-3-PHOSPHATE ACYLTRANSFERASE-RELATED"/>
    <property type="match status" value="1"/>
</dbReference>
<keyword evidence="9 10" id="KW-1208">Phospholipid metabolism</keyword>
<evidence type="ECO:0000256" key="7">
    <source>
        <dbReference type="ARBA" id="ARBA00023136"/>
    </source>
</evidence>
<proteinExistence type="inferred from homology"/>
<dbReference type="RefSeq" id="WP_014109790.1">
    <property type="nucleotide sequence ID" value="NC_016041.1"/>
</dbReference>
<comment type="function">
    <text evidence="10">Catalyzes the transfer of an acyl group from acyl-phosphate (acyl-PO(4)) to glycerol-3-phosphate (G3P) to form lysophosphatidic acid (LPA). This enzyme utilizes acyl-phosphate as fatty acyl donor, but not acyl-CoA or acyl-ACP.</text>
</comment>
<dbReference type="Proteomes" id="UP000009282">
    <property type="component" value="Chromosome"/>
</dbReference>
<keyword evidence="12" id="KW-1185">Reference proteome</keyword>
<dbReference type="AlphaFoldDB" id="G4QMG5"/>
<keyword evidence="11" id="KW-0012">Acyltransferase</keyword>
<comment type="subunit">
    <text evidence="10">Probably interacts with PlsX.</text>
</comment>
<dbReference type="GO" id="GO:0005886">
    <property type="term" value="C:plasma membrane"/>
    <property type="evidence" value="ECO:0007669"/>
    <property type="project" value="UniProtKB-SubCell"/>
</dbReference>
<keyword evidence="3 10" id="KW-0808">Transferase</keyword>
<accession>G4QMG5</accession>
<feature type="transmembrane region" description="Helical" evidence="10">
    <location>
        <begin position="6"/>
        <end position="28"/>
    </location>
</feature>
<evidence type="ECO:0000256" key="9">
    <source>
        <dbReference type="ARBA" id="ARBA00023264"/>
    </source>
</evidence>
<feature type="transmembrane region" description="Helical" evidence="10">
    <location>
        <begin position="108"/>
        <end position="133"/>
    </location>
</feature>
<organism evidence="11 12">
    <name type="scientific">Glaciecola nitratireducens (strain JCM 12485 / KCTC 12276 / FR1064)</name>
    <dbReference type="NCBI Taxonomy" id="1085623"/>
    <lineage>
        <taxon>Bacteria</taxon>
        <taxon>Pseudomonadati</taxon>
        <taxon>Pseudomonadota</taxon>
        <taxon>Gammaproteobacteria</taxon>
        <taxon>Alteromonadales</taxon>
        <taxon>Alteromonadaceae</taxon>
        <taxon>Brumicola</taxon>
    </lineage>
</organism>
<dbReference type="InterPro" id="IPR003811">
    <property type="entry name" value="G3P_acylTferase_PlsY"/>
</dbReference>
<feature type="transmembrane region" description="Helical" evidence="10">
    <location>
        <begin position="162"/>
        <end position="178"/>
    </location>
</feature>
<dbReference type="HOGENOM" id="CLU_081254_0_2_6"/>
<name>G4QMG5_GLANF</name>
<keyword evidence="7 10" id="KW-0472">Membrane</keyword>
<evidence type="ECO:0000256" key="3">
    <source>
        <dbReference type="ARBA" id="ARBA00022679"/>
    </source>
</evidence>
<comment type="similarity">
    <text evidence="10">Belongs to the PlsY family.</text>
</comment>
<dbReference type="UniPathway" id="UPA00085"/>
<dbReference type="HAMAP" id="MF_01043">
    <property type="entry name" value="PlsY"/>
    <property type="match status" value="1"/>
</dbReference>
<feature type="transmembrane region" description="Helical" evidence="10">
    <location>
        <begin position="139"/>
        <end position="157"/>
    </location>
</feature>